<sequence>MLPPPEAPDISFSAICGDQFASGKHRTVHDVIGHPDVVVKVATHSTYANWHEFFISSALQCRPGPVADIVGEVKSTSASGHYLIMERLPDISNTNTVIRYPSWATDLQRVNFGMTSGGSARLRDFGHSKIGMNLAQSTFAFENNSPSARAHIVPDGHDADYEKLLGSLIRSEQDRTIHEVTGHPDLVVKRCTDSHRANQAELFVFHALQQNDADILDNFGVLACSRSGKYLIMERLSDLPNHWTGSRPQLPVWLKDKSNTCLGMNVAGAVKIRTYKEIDIVDALTHTPVFTRV</sequence>
<dbReference type="EMBL" id="JACHVZ010000023">
    <property type="protein sequence ID" value="MBB2931997.1"/>
    <property type="molecule type" value="Genomic_DNA"/>
</dbReference>
<gene>
    <name evidence="1" type="ORF">FHX59_006471</name>
</gene>
<keyword evidence="2" id="KW-1185">Reference proteome</keyword>
<accession>A0ABR6FY05</accession>
<evidence type="ECO:0000313" key="1">
    <source>
        <dbReference type="EMBL" id="MBB2931997.1"/>
    </source>
</evidence>
<dbReference type="RefSeq" id="WP_110387512.1">
    <property type="nucleotide sequence ID" value="NZ_JACHVZ010000023.1"/>
</dbReference>
<protein>
    <submittedName>
        <fullName evidence="1">Uncharacterized protein</fullName>
    </submittedName>
</protein>
<dbReference type="Proteomes" id="UP000533533">
    <property type="component" value="Unassembled WGS sequence"/>
</dbReference>
<organism evidence="1 2">
    <name type="scientific">Paraburkholderia silvatlantica</name>
    <dbReference type="NCBI Taxonomy" id="321895"/>
    <lineage>
        <taxon>Bacteria</taxon>
        <taxon>Pseudomonadati</taxon>
        <taxon>Pseudomonadota</taxon>
        <taxon>Betaproteobacteria</taxon>
        <taxon>Burkholderiales</taxon>
        <taxon>Burkholderiaceae</taxon>
        <taxon>Paraburkholderia</taxon>
    </lineage>
</organism>
<reference evidence="1 2" key="1">
    <citation type="submission" date="2020-08" db="EMBL/GenBank/DDBJ databases">
        <title>Genomic Encyclopedia of Type Strains, Phase IV (KMG-V): Genome sequencing to study the core and pangenomes of soil and plant-associated prokaryotes.</title>
        <authorList>
            <person name="Whitman W."/>
        </authorList>
    </citation>
    <scope>NUCLEOTIDE SEQUENCE [LARGE SCALE GENOMIC DNA]</scope>
    <source>
        <strain evidence="1 2">SRMrh-85</strain>
    </source>
</reference>
<evidence type="ECO:0000313" key="2">
    <source>
        <dbReference type="Proteomes" id="UP000533533"/>
    </source>
</evidence>
<name>A0ABR6FY05_9BURK</name>
<proteinExistence type="predicted"/>
<comment type="caution">
    <text evidence="1">The sequence shown here is derived from an EMBL/GenBank/DDBJ whole genome shotgun (WGS) entry which is preliminary data.</text>
</comment>